<evidence type="ECO:0000313" key="1">
    <source>
        <dbReference type="EMBL" id="KKL52009.1"/>
    </source>
</evidence>
<proteinExistence type="predicted"/>
<dbReference type="AlphaFoldDB" id="A0A0F9CS37"/>
<dbReference type="EMBL" id="LAZR01032043">
    <property type="protein sequence ID" value="KKL52009.1"/>
    <property type="molecule type" value="Genomic_DNA"/>
</dbReference>
<accession>A0A0F9CS37</accession>
<reference evidence="1" key="1">
    <citation type="journal article" date="2015" name="Nature">
        <title>Complex archaea that bridge the gap between prokaryotes and eukaryotes.</title>
        <authorList>
            <person name="Spang A."/>
            <person name="Saw J.H."/>
            <person name="Jorgensen S.L."/>
            <person name="Zaremba-Niedzwiedzka K."/>
            <person name="Martijn J."/>
            <person name="Lind A.E."/>
            <person name="van Eijk R."/>
            <person name="Schleper C."/>
            <person name="Guy L."/>
            <person name="Ettema T.J."/>
        </authorList>
    </citation>
    <scope>NUCLEOTIDE SEQUENCE</scope>
</reference>
<feature type="non-terminal residue" evidence="1">
    <location>
        <position position="1"/>
    </location>
</feature>
<gene>
    <name evidence="1" type="ORF">LCGC14_2289790</name>
</gene>
<organism evidence="1">
    <name type="scientific">marine sediment metagenome</name>
    <dbReference type="NCBI Taxonomy" id="412755"/>
    <lineage>
        <taxon>unclassified sequences</taxon>
        <taxon>metagenomes</taxon>
        <taxon>ecological metagenomes</taxon>
    </lineage>
</organism>
<sequence>NTDGRWPFRLQPGPNVQGIAQLLQSGDTPTCGAEALGYQWVGAGQRVYRIDPSDDTVLESKDFGSGVTVKDCLEWEDGYLYITTDADDQSLWRCTAVGTPDTWAQSDAGTKAYKITKTHDTMFRVSKTGLLKKVGTGLNPIVSANWADSIQMGNKTDTPNSLKPLEDTVLCGKPDGIFAVSATGFGRQIITRMLPHANNGLGMLPFEPFMFIPHSRGLIRYAPGSATDVGLEKELLNESPVMGTFTAMASDGLWVYGVMAVGSDVYIVAGREAKDNEASFGPMVWDTLIFLESATCSWIGLSMAWTDPTLLLGFDNAIYKVSLEAGISMPKEFLSTGKRYSPKYDFGDEKPKDFPKFDISGQNLSGDRKWTISYSIDDGAFLTTDINGDTMVLTSDEPQTFALPTTATGRTIQYLFEYSDVAGVATEHGDIVHFVPYGIPQSSKIPIITVQLQLAAGLRRDQKYSRQSCRGLLNQSDFVVRKPVELVHQPVNLTVGRLDLTLDDGLLVVRFGSRKTLVQG</sequence>
<comment type="caution">
    <text evidence="1">The sequence shown here is derived from an EMBL/GenBank/DDBJ whole genome shotgun (WGS) entry which is preliminary data.</text>
</comment>
<protein>
    <submittedName>
        <fullName evidence="1">Uncharacterized protein</fullName>
    </submittedName>
</protein>
<name>A0A0F9CS37_9ZZZZ</name>